<accession>A0A7J8CIE3</accession>
<reference evidence="1 2" key="1">
    <citation type="journal article" date="2020" name="Nature">
        <title>Six reference-quality genomes reveal evolution of bat adaptations.</title>
        <authorList>
            <person name="Jebb D."/>
            <person name="Huang Z."/>
            <person name="Pippel M."/>
            <person name="Hughes G.M."/>
            <person name="Lavrichenko K."/>
            <person name="Devanna P."/>
            <person name="Winkler S."/>
            <person name="Jermiin L.S."/>
            <person name="Skirmuntt E.C."/>
            <person name="Katzourakis A."/>
            <person name="Burkitt-Gray L."/>
            <person name="Ray D.A."/>
            <person name="Sullivan K.A.M."/>
            <person name="Roscito J.G."/>
            <person name="Kirilenko B.M."/>
            <person name="Davalos L.M."/>
            <person name="Corthals A.P."/>
            <person name="Power M.L."/>
            <person name="Jones G."/>
            <person name="Ransome R.D."/>
            <person name="Dechmann D.K.N."/>
            <person name="Locatelli A.G."/>
            <person name="Puechmaille S.J."/>
            <person name="Fedrigo O."/>
            <person name="Jarvis E.D."/>
            <person name="Hiller M."/>
            <person name="Vernes S.C."/>
            <person name="Myers E.W."/>
            <person name="Teeling E.C."/>
        </authorList>
    </citation>
    <scope>NUCLEOTIDE SEQUENCE [LARGE SCALE GENOMIC DNA]</scope>
    <source>
        <strain evidence="1">MRouAeg1</strain>
        <tissue evidence="1">Muscle</tissue>
    </source>
</reference>
<dbReference type="Proteomes" id="UP000593571">
    <property type="component" value="Unassembled WGS sequence"/>
</dbReference>
<evidence type="ECO:0000313" key="1">
    <source>
        <dbReference type="EMBL" id="KAF6410635.1"/>
    </source>
</evidence>
<comment type="caution">
    <text evidence="1">The sequence shown here is derived from an EMBL/GenBank/DDBJ whole genome shotgun (WGS) entry which is preliminary data.</text>
</comment>
<dbReference type="EMBL" id="JACASE010000014">
    <property type="protein sequence ID" value="KAF6410635.1"/>
    <property type="molecule type" value="Genomic_DNA"/>
</dbReference>
<keyword evidence="2" id="KW-1185">Reference proteome</keyword>
<sequence>MSPLPISFRCDIQSSCSPHTCRGRAGWENLVPARLRSYPTWGFLVAMHFSLLFKPRFGFSVLVMKVLACLHMADSSEKDGEMPGWSLRKDASMESESTRRTLAGEVGWSFRGNSIHKETEAWICSRKCIWMGLEHTAGHAAVWDKARKQWGLLVKPRGWKLILVWSAPGPFCGYMGPSHQGGGRG</sequence>
<evidence type="ECO:0000313" key="2">
    <source>
        <dbReference type="Proteomes" id="UP000593571"/>
    </source>
</evidence>
<gene>
    <name evidence="1" type="ORF">HJG63_009119</name>
</gene>
<organism evidence="1 2">
    <name type="scientific">Rousettus aegyptiacus</name>
    <name type="common">Egyptian fruit bat</name>
    <name type="synonym">Pteropus aegyptiacus</name>
    <dbReference type="NCBI Taxonomy" id="9407"/>
    <lineage>
        <taxon>Eukaryota</taxon>
        <taxon>Metazoa</taxon>
        <taxon>Chordata</taxon>
        <taxon>Craniata</taxon>
        <taxon>Vertebrata</taxon>
        <taxon>Euteleostomi</taxon>
        <taxon>Mammalia</taxon>
        <taxon>Eutheria</taxon>
        <taxon>Laurasiatheria</taxon>
        <taxon>Chiroptera</taxon>
        <taxon>Yinpterochiroptera</taxon>
        <taxon>Pteropodoidea</taxon>
        <taxon>Pteropodidae</taxon>
        <taxon>Rousettinae</taxon>
        <taxon>Rousettus</taxon>
    </lineage>
</organism>
<name>A0A7J8CIE3_ROUAE</name>
<protein>
    <submittedName>
        <fullName evidence="1">Uncharacterized protein</fullName>
    </submittedName>
</protein>
<dbReference type="AlphaFoldDB" id="A0A7J8CIE3"/>
<proteinExistence type="predicted"/>